<evidence type="ECO:0000313" key="2">
    <source>
        <dbReference type="EMBL" id="QBF81268.1"/>
    </source>
</evidence>
<dbReference type="AlphaFoldDB" id="A0A411PCM6"/>
<evidence type="ECO:0008006" key="4">
    <source>
        <dbReference type="Google" id="ProtNLM"/>
    </source>
</evidence>
<keyword evidence="3" id="KW-1185">Reference proteome</keyword>
<dbReference type="KEGG" id="smai:EXU30_00090"/>
<evidence type="ECO:0000313" key="3">
    <source>
        <dbReference type="Proteomes" id="UP000291106"/>
    </source>
</evidence>
<protein>
    <recommendedName>
        <fullName evidence="4">Structural protein P5</fullName>
    </recommendedName>
</protein>
<organism evidence="2 3">
    <name type="scientific">Shewanella maritima</name>
    <dbReference type="NCBI Taxonomy" id="2520507"/>
    <lineage>
        <taxon>Bacteria</taxon>
        <taxon>Pseudomonadati</taxon>
        <taxon>Pseudomonadota</taxon>
        <taxon>Gammaproteobacteria</taxon>
        <taxon>Alteromonadales</taxon>
        <taxon>Shewanellaceae</taxon>
        <taxon>Shewanella</taxon>
    </lineage>
</organism>
<name>A0A411PCM6_9GAMM</name>
<feature type="region of interest" description="Disordered" evidence="1">
    <location>
        <begin position="67"/>
        <end position="87"/>
    </location>
</feature>
<feature type="region of interest" description="Disordered" evidence="1">
    <location>
        <begin position="25"/>
        <end position="45"/>
    </location>
</feature>
<gene>
    <name evidence="2" type="ORF">EXU30_00090</name>
</gene>
<proteinExistence type="predicted"/>
<reference evidence="2 3" key="1">
    <citation type="submission" date="2019-02" db="EMBL/GenBank/DDBJ databases">
        <title>Shewanella sp. D4-2 isolated from Dokdo Island.</title>
        <authorList>
            <person name="Baek K."/>
        </authorList>
    </citation>
    <scope>NUCLEOTIDE SEQUENCE [LARGE SCALE GENOMIC DNA]</scope>
    <source>
        <strain evidence="2 3">D4-2</strain>
    </source>
</reference>
<dbReference type="OrthoDB" id="8849052at2"/>
<evidence type="ECO:0000256" key="1">
    <source>
        <dbReference type="SAM" id="MobiDB-lite"/>
    </source>
</evidence>
<dbReference type="EMBL" id="CP036200">
    <property type="protein sequence ID" value="QBF81268.1"/>
    <property type="molecule type" value="Genomic_DNA"/>
</dbReference>
<dbReference type="RefSeq" id="WP_130597276.1">
    <property type="nucleotide sequence ID" value="NZ_CP036200.1"/>
</dbReference>
<sequence length="208" mass="22935">MRSVILAVSLLSIGAWLFVRTTRQDVQTQPSQGNTTTPGPTSQPEQSNLDYLNFDFWSILSGDSNMKNADPYKKEQGNPVPRGIGNNNPLNIEANSIEWRGKIGSDGRFIVFDTVHNGIRAAARILKTYRDKYRLNTVAGVVNRWAPPIENPTDKYIAFVANKAGVTVNQVLSADDYPNVIAAMIHFENGYNPYEQSTIQAATADGMA</sequence>
<accession>A0A411PCM6</accession>
<dbReference type="Proteomes" id="UP000291106">
    <property type="component" value="Chromosome"/>
</dbReference>